<evidence type="ECO:0000313" key="1">
    <source>
        <dbReference type="EMBL" id="RDC57021.1"/>
    </source>
</evidence>
<proteinExistence type="predicted"/>
<evidence type="ECO:0000313" key="2">
    <source>
        <dbReference type="Proteomes" id="UP000253961"/>
    </source>
</evidence>
<dbReference type="Proteomes" id="UP000253961">
    <property type="component" value="Unassembled WGS sequence"/>
</dbReference>
<comment type="caution">
    <text evidence="1">The sequence shown here is derived from an EMBL/GenBank/DDBJ whole genome shotgun (WGS) entry which is preliminary data.</text>
</comment>
<organism evidence="1 2">
    <name type="scientific">Pedobacter chinensis</name>
    <dbReference type="NCBI Taxonomy" id="2282421"/>
    <lineage>
        <taxon>Bacteria</taxon>
        <taxon>Pseudomonadati</taxon>
        <taxon>Bacteroidota</taxon>
        <taxon>Sphingobacteriia</taxon>
        <taxon>Sphingobacteriales</taxon>
        <taxon>Sphingobacteriaceae</taxon>
        <taxon>Pedobacter</taxon>
    </lineage>
</organism>
<reference evidence="1 2" key="1">
    <citation type="submission" date="2018-07" db="EMBL/GenBank/DDBJ databases">
        <title>Pedobacter sp. nov., isolated from soil.</title>
        <authorList>
            <person name="Zhou L.Y."/>
            <person name="Du Z.J."/>
        </authorList>
    </citation>
    <scope>NUCLEOTIDE SEQUENCE [LARGE SCALE GENOMIC DNA]</scope>
    <source>
        <strain evidence="1 2">JDX94</strain>
    </source>
</reference>
<gene>
    <name evidence="1" type="ORF">DU508_07435</name>
</gene>
<keyword evidence="2" id="KW-1185">Reference proteome</keyword>
<protein>
    <submittedName>
        <fullName evidence="1">Uncharacterized protein</fullName>
    </submittedName>
</protein>
<dbReference type="AlphaFoldDB" id="A0A369PWF6"/>
<dbReference type="EMBL" id="QPKV01000003">
    <property type="protein sequence ID" value="RDC57021.1"/>
    <property type="molecule type" value="Genomic_DNA"/>
</dbReference>
<accession>A0A369PWF6</accession>
<name>A0A369PWF6_9SPHI</name>
<sequence>MIDQIHLLLSYKSKVIKLKICCYNHSGSFKKELTKIKFTISQKVFQKENLILIKNVLAGNSLFY</sequence>